<keyword evidence="3" id="KW-1185">Reference proteome</keyword>
<evidence type="ECO:0000256" key="1">
    <source>
        <dbReference type="SAM" id="MobiDB-lite"/>
    </source>
</evidence>
<evidence type="ECO:0000313" key="3">
    <source>
        <dbReference type="Proteomes" id="UP001066276"/>
    </source>
</evidence>
<accession>A0AAV7RMN6</accession>
<comment type="caution">
    <text evidence="2">The sequence shown here is derived from an EMBL/GenBank/DDBJ whole genome shotgun (WGS) entry which is preliminary data.</text>
</comment>
<feature type="region of interest" description="Disordered" evidence="1">
    <location>
        <begin position="1"/>
        <end position="55"/>
    </location>
</feature>
<protein>
    <submittedName>
        <fullName evidence="2">Uncharacterized protein</fullName>
    </submittedName>
</protein>
<dbReference type="Proteomes" id="UP001066276">
    <property type="component" value="Chromosome 5"/>
</dbReference>
<sequence length="80" mass="9472">MGSGMPARRGKEEGQEGQRPQNKETRRWTSEETEARRDETKETRNEKKTRRFSMTRGAWRLENGFSPVGEKRTTKWQTEV</sequence>
<name>A0AAV7RMN6_PLEWA</name>
<dbReference type="EMBL" id="JANPWB010000009">
    <property type="protein sequence ID" value="KAJ1152163.1"/>
    <property type="molecule type" value="Genomic_DNA"/>
</dbReference>
<proteinExistence type="predicted"/>
<dbReference type="AlphaFoldDB" id="A0AAV7RMN6"/>
<evidence type="ECO:0000313" key="2">
    <source>
        <dbReference type="EMBL" id="KAJ1152163.1"/>
    </source>
</evidence>
<reference evidence="2" key="1">
    <citation type="journal article" date="2022" name="bioRxiv">
        <title>Sequencing and chromosome-scale assembly of the giantPleurodeles waltlgenome.</title>
        <authorList>
            <person name="Brown T."/>
            <person name="Elewa A."/>
            <person name="Iarovenko S."/>
            <person name="Subramanian E."/>
            <person name="Araus A.J."/>
            <person name="Petzold A."/>
            <person name="Susuki M."/>
            <person name="Suzuki K.-i.T."/>
            <person name="Hayashi T."/>
            <person name="Toyoda A."/>
            <person name="Oliveira C."/>
            <person name="Osipova E."/>
            <person name="Leigh N.D."/>
            <person name="Simon A."/>
            <person name="Yun M.H."/>
        </authorList>
    </citation>
    <scope>NUCLEOTIDE SEQUENCE</scope>
    <source>
        <strain evidence="2">20211129_DDA</strain>
        <tissue evidence="2">Liver</tissue>
    </source>
</reference>
<feature type="compositionally biased region" description="Basic and acidic residues" evidence="1">
    <location>
        <begin position="9"/>
        <end position="46"/>
    </location>
</feature>
<organism evidence="2 3">
    <name type="scientific">Pleurodeles waltl</name>
    <name type="common">Iberian ribbed newt</name>
    <dbReference type="NCBI Taxonomy" id="8319"/>
    <lineage>
        <taxon>Eukaryota</taxon>
        <taxon>Metazoa</taxon>
        <taxon>Chordata</taxon>
        <taxon>Craniata</taxon>
        <taxon>Vertebrata</taxon>
        <taxon>Euteleostomi</taxon>
        <taxon>Amphibia</taxon>
        <taxon>Batrachia</taxon>
        <taxon>Caudata</taxon>
        <taxon>Salamandroidea</taxon>
        <taxon>Salamandridae</taxon>
        <taxon>Pleurodelinae</taxon>
        <taxon>Pleurodeles</taxon>
    </lineage>
</organism>
<gene>
    <name evidence="2" type="ORF">NDU88_004940</name>
</gene>